<reference evidence="10 11" key="1">
    <citation type="journal article" date="2015" name="Nature">
        <title>rRNA introns, odd ribosomes, and small enigmatic genomes across a large radiation of phyla.</title>
        <authorList>
            <person name="Brown C.T."/>
            <person name="Hug L.A."/>
            <person name="Thomas B.C."/>
            <person name="Sharon I."/>
            <person name="Castelle C.J."/>
            <person name="Singh A."/>
            <person name="Wilkins M.J."/>
            <person name="Williams K.H."/>
            <person name="Banfield J.F."/>
        </authorList>
    </citation>
    <scope>NUCLEOTIDE SEQUENCE [LARGE SCALE GENOMIC DNA]</scope>
</reference>
<protein>
    <submittedName>
        <fullName evidence="10">Prepilin peptidase</fullName>
    </submittedName>
</protein>
<evidence type="ECO:0000256" key="3">
    <source>
        <dbReference type="ARBA" id="ARBA00022475"/>
    </source>
</evidence>
<comment type="caution">
    <text evidence="10">The sequence shown here is derived from an EMBL/GenBank/DDBJ whole genome shotgun (WGS) entry which is preliminary data.</text>
</comment>
<sequence>MFYLAFLFGLVFGSFLNVVIYRLKSGDSIRFGRSFCPRCKTILKWHDLVPLLSFFLLKGQCRHCRKKISWQYPAVEILSGLIWVFVWNLGFGIWNFIYYIFILSAFLVIAIYDFKWKIIPDKIIYPAIAVVLIFNLFEILKYQNIAIFLWPLSVAIIAFLFFFSIFYFSKGRAMGLGDAKLAFLIGLFLEPELAFFAFTLSFILGAVYAIILLILGKKTLKDKIALAPFLSASTAIIFFL</sequence>
<dbReference type="EMBL" id="LCDB01000002">
    <property type="protein sequence ID" value="KKS44826.1"/>
    <property type="molecule type" value="Genomic_DNA"/>
</dbReference>
<keyword evidence="5 7" id="KW-1133">Transmembrane helix</keyword>
<dbReference type="Gene3D" id="1.20.120.1220">
    <property type="match status" value="1"/>
</dbReference>
<feature type="transmembrane region" description="Helical" evidence="7">
    <location>
        <begin position="96"/>
        <end position="114"/>
    </location>
</feature>
<feature type="transmembrane region" description="Helical" evidence="7">
    <location>
        <begin position="123"/>
        <end position="140"/>
    </location>
</feature>
<dbReference type="InterPro" id="IPR050882">
    <property type="entry name" value="Prepilin_peptidase/N-MTase"/>
</dbReference>
<accession>A0A0G1BEN0</accession>
<dbReference type="PATRIC" id="fig|1618615.3.peg.49"/>
<comment type="subcellular location">
    <subcellularLocation>
        <location evidence="1">Cell membrane</location>
        <topology evidence="1">Multi-pass membrane protein</topology>
    </subcellularLocation>
</comment>
<dbReference type="GO" id="GO:0005886">
    <property type="term" value="C:plasma membrane"/>
    <property type="evidence" value="ECO:0007669"/>
    <property type="project" value="UniProtKB-SubCell"/>
</dbReference>
<feature type="domain" description="Prepilin peptidase A24 N-terminal" evidence="9">
    <location>
        <begin position="7"/>
        <end position="87"/>
    </location>
</feature>
<gene>
    <name evidence="10" type="ORF">UV07_C0002G0012</name>
</gene>
<evidence type="ECO:0000256" key="1">
    <source>
        <dbReference type="ARBA" id="ARBA00004651"/>
    </source>
</evidence>
<dbReference type="InterPro" id="IPR010627">
    <property type="entry name" value="Prepilin_pept_A24_N"/>
</dbReference>
<evidence type="ECO:0000313" key="10">
    <source>
        <dbReference type="EMBL" id="KKS44826.1"/>
    </source>
</evidence>
<dbReference type="Pfam" id="PF01478">
    <property type="entry name" value="Peptidase_A24"/>
    <property type="match status" value="1"/>
</dbReference>
<organism evidence="10 11">
    <name type="scientific">Candidatus Azambacteria bacterium GW2011_GWB1_42_17</name>
    <dbReference type="NCBI Taxonomy" id="1618615"/>
    <lineage>
        <taxon>Bacteria</taxon>
        <taxon>Candidatus Azamiibacteriota</taxon>
    </lineage>
</organism>
<dbReference type="GO" id="GO:0006465">
    <property type="term" value="P:signal peptide processing"/>
    <property type="evidence" value="ECO:0007669"/>
    <property type="project" value="TreeGrafter"/>
</dbReference>
<dbReference type="PANTHER" id="PTHR30487:SF0">
    <property type="entry name" value="PREPILIN LEADER PEPTIDASE_N-METHYLTRANSFERASE-RELATED"/>
    <property type="match status" value="1"/>
</dbReference>
<keyword evidence="6 7" id="KW-0472">Membrane</keyword>
<evidence type="ECO:0000256" key="7">
    <source>
        <dbReference type="SAM" id="Phobius"/>
    </source>
</evidence>
<evidence type="ECO:0000259" key="9">
    <source>
        <dbReference type="Pfam" id="PF06750"/>
    </source>
</evidence>
<dbReference type="PANTHER" id="PTHR30487">
    <property type="entry name" value="TYPE 4 PREPILIN-LIKE PROTEINS LEADER PEPTIDE-PROCESSING ENZYME"/>
    <property type="match status" value="1"/>
</dbReference>
<feature type="transmembrane region" description="Helical" evidence="7">
    <location>
        <begin position="146"/>
        <end position="166"/>
    </location>
</feature>
<name>A0A0G1BEN0_9BACT</name>
<dbReference type="Pfam" id="PF06750">
    <property type="entry name" value="A24_N_bact"/>
    <property type="match status" value="1"/>
</dbReference>
<keyword evidence="3" id="KW-1003">Cell membrane</keyword>
<evidence type="ECO:0000259" key="8">
    <source>
        <dbReference type="Pfam" id="PF01478"/>
    </source>
</evidence>
<proteinExistence type="inferred from homology"/>
<evidence type="ECO:0000256" key="6">
    <source>
        <dbReference type="ARBA" id="ARBA00023136"/>
    </source>
</evidence>
<evidence type="ECO:0000313" key="11">
    <source>
        <dbReference type="Proteomes" id="UP000033986"/>
    </source>
</evidence>
<feature type="domain" description="Prepilin type IV endopeptidase peptidase" evidence="8">
    <location>
        <begin position="100"/>
        <end position="210"/>
    </location>
</feature>
<evidence type="ECO:0000256" key="2">
    <source>
        <dbReference type="ARBA" id="ARBA00005801"/>
    </source>
</evidence>
<evidence type="ECO:0000256" key="5">
    <source>
        <dbReference type="ARBA" id="ARBA00022989"/>
    </source>
</evidence>
<feature type="transmembrane region" description="Helical" evidence="7">
    <location>
        <begin position="6"/>
        <end position="23"/>
    </location>
</feature>
<comment type="similarity">
    <text evidence="2">Belongs to the peptidase A24 family.</text>
</comment>
<dbReference type="InterPro" id="IPR000045">
    <property type="entry name" value="Prepilin_IV_endopep_pep"/>
</dbReference>
<dbReference type="GO" id="GO:0004190">
    <property type="term" value="F:aspartic-type endopeptidase activity"/>
    <property type="evidence" value="ECO:0007669"/>
    <property type="project" value="InterPro"/>
</dbReference>
<dbReference type="Proteomes" id="UP000033986">
    <property type="component" value="Unassembled WGS sequence"/>
</dbReference>
<keyword evidence="4 7" id="KW-0812">Transmembrane</keyword>
<feature type="transmembrane region" description="Helical" evidence="7">
    <location>
        <begin position="195"/>
        <end position="216"/>
    </location>
</feature>
<evidence type="ECO:0000256" key="4">
    <source>
        <dbReference type="ARBA" id="ARBA00022692"/>
    </source>
</evidence>
<dbReference type="AlphaFoldDB" id="A0A0G1BEN0"/>